<protein>
    <submittedName>
        <fullName evidence="1">DUF3833 domain-containing protein</fullName>
    </submittedName>
</protein>
<evidence type="ECO:0000313" key="2">
    <source>
        <dbReference type="Proteomes" id="UP001620597"/>
    </source>
</evidence>
<dbReference type="RefSeq" id="WP_369857554.1">
    <property type="nucleotide sequence ID" value="NZ_JBBKTX010000002.1"/>
</dbReference>
<dbReference type="EMBL" id="JBBKTX010000002">
    <property type="protein sequence ID" value="MFK4751199.1"/>
    <property type="molecule type" value="Genomic_DNA"/>
</dbReference>
<proteinExistence type="predicted"/>
<sequence length="202" mass="22408">MKPVIFMVVLTTASVGLLGCSSITVQEYVANTPTLIPKTFFNGRLCADGIVKDYRGRVTRHFNARILASWDSAGIGTLDEVFQFADRHLGDYEKRIWTLVPDRDGAYMATANDVVEPARMTFAGNSLHMNYLLNYGADDDQITLRMDDWMFLVNEKTIVNETRMSKWGLTLGHVLLTIRKAHPADLCLAGGSAAAATERVSM</sequence>
<dbReference type="Pfam" id="PF12915">
    <property type="entry name" value="DUF3833"/>
    <property type="match status" value="1"/>
</dbReference>
<reference evidence="1 2" key="1">
    <citation type="submission" date="2024-03" db="EMBL/GenBank/DDBJ databases">
        <title>High-quality draft genome sequence of Oceanobacter sp. wDCs-4.</title>
        <authorList>
            <person name="Dong C."/>
        </authorList>
    </citation>
    <scope>NUCLEOTIDE SEQUENCE [LARGE SCALE GENOMIC DNA]</scope>
    <source>
        <strain evidence="2">wDCs-4</strain>
    </source>
</reference>
<keyword evidence="2" id="KW-1185">Reference proteome</keyword>
<dbReference type="Proteomes" id="UP001620597">
    <property type="component" value="Unassembled WGS sequence"/>
</dbReference>
<comment type="caution">
    <text evidence="1">The sequence shown here is derived from an EMBL/GenBank/DDBJ whole genome shotgun (WGS) entry which is preliminary data.</text>
</comment>
<name>A0ABW8NE25_9GAMM</name>
<organism evidence="1 2">
    <name type="scientific">Oceanobacter antarcticus</name>
    <dbReference type="NCBI Taxonomy" id="3133425"/>
    <lineage>
        <taxon>Bacteria</taxon>
        <taxon>Pseudomonadati</taxon>
        <taxon>Pseudomonadota</taxon>
        <taxon>Gammaproteobacteria</taxon>
        <taxon>Oceanospirillales</taxon>
        <taxon>Oceanospirillaceae</taxon>
        <taxon>Oceanobacter</taxon>
    </lineage>
</organism>
<gene>
    <name evidence="1" type="ORF">WG929_02150</name>
</gene>
<evidence type="ECO:0000313" key="1">
    <source>
        <dbReference type="EMBL" id="MFK4751199.1"/>
    </source>
</evidence>
<dbReference type="PROSITE" id="PS51257">
    <property type="entry name" value="PROKAR_LIPOPROTEIN"/>
    <property type="match status" value="1"/>
</dbReference>
<accession>A0ABW8NE25</accession>
<dbReference type="InterPro" id="IPR024409">
    <property type="entry name" value="DUF3833"/>
</dbReference>